<gene>
    <name evidence="3" type="ORF">QR680_016067</name>
</gene>
<feature type="compositionally biased region" description="Basic and acidic residues" evidence="2">
    <location>
        <begin position="103"/>
        <end position="122"/>
    </location>
</feature>
<keyword evidence="1" id="KW-0175">Coiled coil</keyword>
<feature type="compositionally biased region" description="Basic and acidic residues" evidence="2">
    <location>
        <begin position="244"/>
        <end position="257"/>
    </location>
</feature>
<evidence type="ECO:0000256" key="1">
    <source>
        <dbReference type="SAM" id="Coils"/>
    </source>
</evidence>
<organism evidence="3 4">
    <name type="scientific">Steinernema hermaphroditum</name>
    <dbReference type="NCBI Taxonomy" id="289476"/>
    <lineage>
        <taxon>Eukaryota</taxon>
        <taxon>Metazoa</taxon>
        <taxon>Ecdysozoa</taxon>
        <taxon>Nematoda</taxon>
        <taxon>Chromadorea</taxon>
        <taxon>Rhabditida</taxon>
        <taxon>Tylenchina</taxon>
        <taxon>Panagrolaimomorpha</taxon>
        <taxon>Strongyloidoidea</taxon>
        <taxon>Steinernematidae</taxon>
        <taxon>Steinernema</taxon>
    </lineage>
</organism>
<evidence type="ECO:0000313" key="3">
    <source>
        <dbReference type="EMBL" id="KAK0401964.1"/>
    </source>
</evidence>
<comment type="caution">
    <text evidence="3">The sequence shown here is derived from an EMBL/GenBank/DDBJ whole genome shotgun (WGS) entry which is preliminary data.</text>
</comment>
<reference evidence="3" key="1">
    <citation type="submission" date="2023-06" db="EMBL/GenBank/DDBJ databases">
        <title>Genomic analysis of the entomopathogenic nematode Steinernema hermaphroditum.</title>
        <authorList>
            <person name="Schwarz E.M."/>
            <person name="Heppert J.K."/>
            <person name="Baniya A."/>
            <person name="Schwartz H.T."/>
            <person name="Tan C.-H."/>
            <person name="Antoshechkin I."/>
            <person name="Sternberg P.W."/>
            <person name="Goodrich-Blair H."/>
            <person name="Dillman A.R."/>
        </authorList>
    </citation>
    <scope>NUCLEOTIDE SEQUENCE</scope>
    <source>
        <strain evidence="3">PS9179</strain>
        <tissue evidence="3">Whole animal</tissue>
    </source>
</reference>
<sequence>MNTRNRAWHTVAEDAEPTTTIRKLLRGSFGCAILYRKPITKATFAATLKGLRLPSYIINAMDLDEIPKAISKWQPAALIKHPEPFTQIRLTNLRRDHRRRNDHHLTKELHKKPRESPTREETLPSSPLARLELDNDRLRQPRSTVAPHPFATQLHPDSPQDETRLPRRTRHRTLQRTPQKPLDPQAPKKPPKRPPSPKPSTNPFEPRRTLLRTPERPTQSPPEPPTTQESSLKRAEDCPLSQRTTEKKEETDTEKKSPPRPSLPRPSPSNATPKTTPECVKPSFTPQEEENVRKLIEQADRLEERHRQLTSTFDRESTFIEDQLLQNGEQILFELRRSVPTVAESYYQPQSTPFNTDDSPTNTCICISGNESISNLLPTPKKRSPSTLFQTLQPLLAAAFPQIVKPHLIAPASLLPTPAQSTQIVPDPLSQRQSDLSTSSLIEHRSPSDKSEPIVTTEAQESDRAKRLEDRQKKKMAIDLKDLKTEMEKLGQVVEKKISEEAARNLDLYPSYIGVKDDKSFHEFYAEFLRVGTALGHSYDRMAVILPLNPSSCPSIDFTSSSSRTA</sequence>
<dbReference type="EMBL" id="JAUCMV010000004">
    <property type="protein sequence ID" value="KAK0401964.1"/>
    <property type="molecule type" value="Genomic_DNA"/>
</dbReference>
<dbReference type="Proteomes" id="UP001175271">
    <property type="component" value="Unassembled WGS sequence"/>
</dbReference>
<feature type="compositionally biased region" description="Polar residues" evidence="2">
    <location>
        <begin position="420"/>
        <end position="441"/>
    </location>
</feature>
<dbReference type="AlphaFoldDB" id="A0AA39HC41"/>
<accession>A0AA39HC41</accession>
<proteinExistence type="predicted"/>
<evidence type="ECO:0000256" key="2">
    <source>
        <dbReference type="SAM" id="MobiDB-lite"/>
    </source>
</evidence>
<feature type="compositionally biased region" description="Basic and acidic residues" evidence="2">
    <location>
        <begin position="442"/>
        <end position="452"/>
    </location>
</feature>
<feature type="compositionally biased region" description="Basic and acidic residues" evidence="2">
    <location>
        <begin position="461"/>
        <end position="472"/>
    </location>
</feature>
<feature type="region of interest" description="Disordered" evidence="2">
    <location>
        <begin position="94"/>
        <end position="291"/>
    </location>
</feature>
<feature type="coiled-coil region" evidence="1">
    <location>
        <begin position="473"/>
        <end position="500"/>
    </location>
</feature>
<name>A0AA39HC41_9BILA</name>
<protein>
    <submittedName>
        <fullName evidence="3">Uncharacterized protein</fullName>
    </submittedName>
</protein>
<keyword evidence="4" id="KW-1185">Reference proteome</keyword>
<evidence type="ECO:0000313" key="4">
    <source>
        <dbReference type="Proteomes" id="UP001175271"/>
    </source>
</evidence>
<feature type="region of interest" description="Disordered" evidence="2">
    <location>
        <begin position="420"/>
        <end position="472"/>
    </location>
</feature>